<evidence type="ECO:0000313" key="2">
    <source>
        <dbReference type="EMBL" id="MBP2436127.1"/>
    </source>
</evidence>
<keyword evidence="3" id="KW-1185">Reference proteome</keyword>
<comment type="caution">
    <text evidence="2">The sequence shown here is derived from an EMBL/GenBank/DDBJ whole genome shotgun (WGS) entry which is preliminary data.</text>
</comment>
<dbReference type="RefSeq" id="WP_165137181.1">
    <property type="nucleotide sequence ID" value="NZ_CP049253.1"/>
</dbReference>
<accession>A0ABS4ZFX8</accession>
<evidence type="ECO:0000313" key="3">
    <source>
        <dbReference type="Proteomes" id="UP001519362"/>
    </source>
</evidence>
<dbReference type="Proteomes" id="UP001519362">
    <property type="component" value="Unassembled WGS sequence"/>
</dbReference>
<proteinExistence type="predicted"/>
<dbReference type="Pfam" id="PF08899">
    <property type="entry name" value="DUF1844"/>
    <property type="match status" value="1"/>
</dbReference>
<reference evidence="2 3" key="1">
    <citation type="submission" date="2021-03" db="EMBL/GenBank/DDBJ databases">
        <title>Sequencing the genomes of 1000 actinobacteria strains.</title>
        <authorList>
            <person name="Klenk H.-P."/>
        </authorList>
    </citation>
    <scope>NUCLEOTIDE SEQUENCE [LARGE SCALE GENOMIC DNA]</scope>
    <source>
        <strain evidence="2 3">DSM 24221</strain>
    </source>
</reference>
<gene>
    <name evidence="2" type="ORF">JOF34_000713</name>
</gene>
<dbReference type="InterPro" id="IPR014995">
    <property type="entry name" value="DUF1844"/>
</dbReference>
<feature type="compositionally biased region" description="Basic and acidic residues" evidence="1">
    <location>
        <begin position="8"/>
        <end position="29"/>
    </location>
</feature>
<name>A0ABS4ZFX8_9MICO</name>
<sequence>MSTTSGDHASHSHSFDADRVAEWDEREASADSAGAARDIADVPAVEVLSTACIHLMSAAAVKLGLGDEEGAESFTDLDEARKLINALAGLVTAAAPEISDSHARPIRDGLRTLQLRFREISLIPDPHGQGPGEKFTGPVS</sequence>
<dbReference type="EMBL" id="JAGIOL010000001">
    <property type="protein sequence ID" value="MBP2436127.1"/>
    <property type="molecule type" value="Genomic_DNA"/>
</dbReference>
<feature type="region of interest" description="Disordered" evidence="1">
    <location>
        <begin position="1"/>
        <end position="36"/>
    </location>
</feature>
<organism evidence="2 3">
    <name type="scientific">Microbacterium amylolyticum</name>
    <dbReference type="NCBI Taxonomy" id="936337"/>
    <lineage>
        <taxon>Bacteria</taxon>
        <taxon>Bacillati</taxon>
        <taxon>Actinomycetota</taxon>
        <taxon>Actinomycetes</taxon>
        <taxon>Micrococcales</taxon>
        <taxon>Microbacteriaceae</taxon>
        <taxon>Microbacterium</taxon>
    </lineage>
</organism>
<evidence type="ECO:0000256" key="1">
    <source>
        <dbReference type="SAM" id="MobiDB-lite"/>
    </source>
</evidence>
<evidence type="ECO:0008006" key="4">
    <source>
        <dbReference type="Google" id="ProtNLM"/>
    </source>
</evidence>
<protein>
    <recommendedName>
        <fullName evidence="4">DUF1844 domain-containing protein</fullName>
    </recommendedName>
</protein>